<organism evidence="1 2">
    <name type="scientific">Mycobacterium phage DS6A</name>
    <dbReference type="NCBI Taxonomy" id="45764"/>
    <lineage>
        <taxon>Viruses</taxon>
        <taxon>Duplodnaviria</taxon>
        <taxon>Heunggongvirae</taxon>
        <taxon>Uroviricota</taxon>
        <taxon>Caudoviricetes</taxon>
        <taxon>Hnatkovirus</taxon>
        <taxon>Hnatkovirus DS6A</taxon>
    </lineage>
</organism>
<name>G8I4F4_9CAUD</name>
<dbReference type="EMBL" id="JN698994">
    <property type="protein sequence ID" value="AER47598.1"/>
    <property type="molecule type" value="Genomic_DNA"/>
</dbReference>
<dbReference type="RefSeq" id="YP_009018732.1">
    <property type="nucleotide sequence ID" value="NC_023744.1"/>
</dbReference>
<dbReference type="KEGG" id="vg:18990042"/>
<keyword evidence="2" id="KW-1185">Reference proteome</keyword>
<sequence>MTDKVLARIVAGLGLLGLAGVVALSVAAGAARADEPGPVLPTYGEGQACEQAWVQSAPNDPRVSMKRGLGSVMYYAWVQAQCNGPDAKFPNGAAVAGSGLEPVLAPWQQLPVGGAR</sequence>
<proteinExistence type="predicted"/>
<evidence type="ECO:0000313" key="1">
    <source>
        <dbReference type="EMBL" id="AER47598.1"/>
    </source>
</evidence>
<accession>G8I4F4</accession>
<evidence type="ECO:0000313" key="2">
    <source>
        <dbReference type="Proteomes" id="UP000005857"/>
    </source>
</evidence>
<dbReference type="Proteomes" id="UP000005857">
    <property type="component" value="Segment"/>
</dbReference>
<protein>
    <submittedName>
        <fullName evidence="1">Uncharacterized protein</fullName>
    </submittedName>
</protein>
<reference evidence="1 2" key="1">
    <citation type="journal article" date="2012" name="J. Virol.">
        <title>Complete Genome Sequences of 138 Mycobacteriophages.</title>
        <authorList>
            <consortium name="the Science Education Alliance Phage Hunters Advancing Genomics and Evolutionary Science Program"/>
            <consortium name="the KwaZulu-Natal Research Institute for Tuberculosis and HIV Mycobacterial Genetics Course Students"/>
            <consortium name="the Phage Hunters Integrating Research and Education Program"/>
            <person name="Hatfull G.F."/>
        </authorList>
    </citation>
    <scope>NUCLEOTIDE SEQUENCE [LARGE SCALE GENOMIC DNA]</scope>
</reference>
<gene>
    <name evidence="1" type="primary">44</name>
    <name evidence="1" type="ORF">DS6A_44</name>
</gene>
<dbReference type="GeneID" id="18990042"/>